<accession>A0AAW0A374</accession>
<gene>
    <name evidence="2" type="ORF">R3P38DRAFT_3369302</name>
</gene>
<evidence type="ECO:0000313" key="3">
    <source>
        <dbReference type="Proteomes" id="UP001362999"/>
    </source>
</evidence>
<feature type="compositionally biased region" description="Polar residues" evidence="1">
    <location>
        <begin position="1"/>
        <end position="10"/>
    </location>
</feature>
<feature type="compositionally biased region" description="Basic and acidic residues" evidence="1">
    <location>
        <begin position="14"/>
        <end position="61"/>
    </location>
</feature>
<proteinExistence type="predicted"/>
<sequence length="142" mass="16733">MSCPSMQTIYGRSEPTEHQKRNERRLERRLERNEKARLRMARKRAELKSCSPEEQRAAAERSRKHQATYRAKHRASLREEESARRLIVYKATHGPALFAKFMKNKQDRRAARLKRERAEFGHFGSEDEFDMLGSDDGREAAD</sequence>
<organism evidence="2 3">
    <name type="scientific">Favolaschia claudopus</name>
    <dbReference type="NCBI Taxonomy" id="2862362"/>
    <lineage>
        <taxon>Eukaryota</taxon>
        <taxon>Fungi</taxon>
        <taxon>Dikarya</taxon>
        <taxon>Basidiomycota</taxon>
        <taxon>Agaricomycotina</taxon>
        <taxon>Agaricomycetes</taxon>
        <taxon>Agaricomycetidae</taxon>
        <taxon>Agaricales</taxon>
        <taxon>Marasmiineae</taxon>
        <taxon>Mycenaceae</taxon>
        <taxon>Favolaschia</taxon>
    </lineage>
</organism>
<evidence type="ECO:0000313" key="2">
    <source>
        <dbReference type="EMBL" id="KAK7000620.1"/>
    </source>
</evidence>
<protein>
    <submittedName>
        <fullName evidence="2">Uncharacterized protein</fullName>
    </submittedName>
</protein>
<feature type="region of interest" description="Disordered" evidence="1">
    <location>
        <begin position="1"/>
        <end position="77"/>
    </location>
</feature>
<comment type="caution">
    <text evidence="2">The sequence shown here is derived from an EMBL/GenBank/DDBJ whole genome shotgun (WGS) entry which is preliminary data.</text>
</comment>
<dbReference type="EMBL" id="JAWWNJ010000088">
    <property type="protein sequence ID" value="KAK7000620.1"/>
    <property type="molecule type" value="Genomic_DNA"/>
</dbReference>
<keyword evidence="3" id="KW-1185">Reference proteome</keyword>
<name>A0AAW0A374_9AGAR</name>
<dbReference type="AlphaFoldDB" id="A0AAW0A374"/>
<dbReference type="Proteomes" id="UP001362999">
    <property type="component" value="Unassembled WGS sequence"/>
</dbReference>
<evidence type="ECO:0000256" key="1">
    <source>
        <dbReference type="SAM" id="MobiDB-lite"/>
    </source>
</evidence>
<feature type="compositionally biased region" description="Basic residues" evidence="1">
    <location>
        <begin position="62"/>
        <end position="75"/>
    </location>
</feature>
<reference evidence="2 3" key="1">
    <citation type="journal article" date="2024" name="J Genomics">
        <title>Draft genome sequencing and assembly of Favolaschia claudopus CIRM-BRFM 2984 isolated from oak limbs.</title>
        <authorList>
            <person name="Navarro D."/>
            <person name="Drula E."/>
            <person name="Chaduli D."/>
            <person name="Cazenave R."/>
            <person name="Ahrendt S."/>
            <person name="Wang J."/>
            <person name="Lipzen A."/>
            <person name="Daum C."/>
            <person name="Barry K."/>
            <person name="Grigoriev I.V."/>
            <person name="Favel A."/>
            <person name="Rosso M.N."/>
            <person name="Martin F."/>
        </authorList>
    </citation>
    <scope>NUCLEOTIDE SEQUENCE [LARGE SCALE GENOMIC DNA]</scope>
    <source>
        <strain evidence="2 3">CIRM-BRFM 2984</strain>
    </source>
</reference>